<evidence type="ECO:0000256" key="2">
    <source>
        <dbReference type="ARBA" id="ARBA00022723"/>
    </source>
</evidence>
<dbReference type="GO" id="GO:0046872">
    <property type="term" value="F:metal ion binding"/>
    <property type="evidence" value="ECO:0007669"/>
    <property type="project" value="UniProtKB-KW"/>
</dbReference>
<accession>A0A9Q1BZG8</accession>
<dbReference type="PANTHER" id="PTHR23080">
    <property type="entry name" value="THAP DOMAIN PROTEIN"/>
    <property type="match status" value="1"/>
</dbReference>
<dbReference type="EMBL" id="JAIZAY010000010">
    <property type="protein sequence ID" value="KAJ8035450.1"/>
    <property type="molecule type" value="Genomic_DNA"/>
</dbReference>
<dbReference type="OrthoDB" id="5968718at2759"/>
<gene>
    <name evidence="4" type="ORF">HOLleu_22678</name>
</gene>
<evidence type="ECO:0000259" key="3">
    <source>
        <dbReference type="Pfam" id="PF13359"/>
    </source>
</evidence>
<evidence type="ECO:0000256" key="1">
    <source>
        <dbReference type="ARBA" id="ARBA00001968"/>
    </source>
</evidence>
<comment type="cofactor">
    <cofactor evidence="1">
        <name>a divalent metal cation</name>
        <dbReference type="ChEBI" id="CHEBI:60240"/>
    </cofactor>
</comment>
<evidence type="ECO:0000313" key="5">
    <source>
        <dbReference type="Proteomes" id="UP001152320"/>
    </source>
</evidence>
<comment type="caution">
    <text evidence="4">The sequence shown here is derived from an EMBL/GenBank/DDBJ whole genome shotgun (WGS) entry which is preliminary data.</text>
</comment>
<proteinExistence type="predicted"/>
<evidence type="ECO:0000313" key="4">
    <source>
        <dbReference type="EMBL" id="KAJ8035450.1"/>
    </source>
</evidence>
<sequence>MHLLLGVAPSAVITYVSPLFPGCVSDKAVVEKSELLKVFKPGDLILADKGFFIQKIVPEGVSVNIPPFLNHGKFSKSEVKVTKNIAKCRIHVERANARLKDFQVLSFIPPYLKCYAEKIVKLCAALVNQSYRIP</sequence>
<dbReference type="Pfam" id="PF13359">
    <property type="entry name" value="DDE_Tnp_4"/>
    <property type="match status" value="1"/>
</dbReference>
<dbReference type="Proteomes" id="UP001152320">
    <property type="component" value="Chromosome 10"/>
</dbReference>
<dbReference type="AlphaFoldDB" id="A0A9Q1BZG8"/>
<feature type="domain" description="DDE Tnp4" evidence="3">
    <location>
        <begin position="1"/>
        <end position="128"/>
    </location>
</feature>
<protein>
    <recommendedName>
        <fullName evidence="3">DDE Tnp4 domain-containing protein</fullName>
    </recommendedName>
</protein>
<name>A0A9Q1BZG8_HOLLE</name>
<dbReference type="InterPro" id="IPR027806">
    <property type="entry name" value="HARBI1_dom"/>
</dbReference>
<keyword evidence="5" id="KW-1185">Reference proteome</keyword>
<keyword evidence="2" id="KW-0479">Metal-binding</keyword>
<dbReference type="PANTHER" id="PTHR23080:SF133">
    <property type="entry name" value="SI:CH211-262I1.5-RELATED"/>
    <property type="match status" value="1"/>
</dbReference>
<organism evidence="4 5">
    <name type="scientific">Holothuria leucospilota</name>
    <name type="common">Black long sea cucumber</name>
    <name type="synonym">Mertensiothuria leucospilota</name>
    <dbReference type="NCBI Taxonomy" id="206669"/>
    <lineage>
        <taxon>Eukaryota</taxon>
        <taxon>Metazoa</taxon>
        <taxon>Echinodermata</taxon>
        <taxon>Eleutherozoa</taxon>
        <taxon>Echinozoa</taxon>
        <taxon>Holothuroidea</taxon>
        <taxon>Aspidochirotacea</taxon>
        <taxon>Aspidochirotida</taxon>
        <taxon>Holothuriidae</taxon>
        <taxon>Holothuria</taxon>
    </lineage>
</organism>
<reference evidence="4" key="1">
    <citation type="submission" date="2021-10" db="EMBL/GenBank/DDBJ databases">
        <title>Tropical sea cucumber genome reveals ecological adaptation and Cuvierian tubules defense mechanism.</title>
        <authorList>
            <person name="Chen T."/>
        </authorList>
    </citation>
    <scope>NUCLEOTIDE SEQUENCE</scope>
    <source>
        <strain evidence="4">Nanhai2018</strain>
        <tissue evidence="4">Muscle</tissue>
    </source>
</reference>